<gene>
    <name evidence="2" type="ORF">MsAm2_00810</name>
</gene>
<protein>
    <recommendedName>
        <fullName evidence="4">CRISPR type III-B/RAMP module-associated protein Cmr5</fullName>
    </recommendedName>
</protein>
<organism evidence="2 3">
    <name type="scientific">Methanolapillus ohkumae</name>
    <dbReference type="NCBI Taxonomy" id="3028298"/>
    <lineage>
        <taxon>Archaea</taxon>
        <taxon>Methanobacteriati</taxon>
        <taxon>Methanobacteriota</taxon>
        <taxon>Stenosarchaea group</taxon>
        <taxon>Methanomicrobia</taxon>
        <taxon>Methanosarcinales</taxon>
        <taxon>Methanosarcinaceae</taxon>
        <taxon>Methanolapillus</taxon>
    </lineage>
</organism>
<proteinExistence type="predicted"/>
<name>A0AA96V5M1_9EURY</name>
<dbReference type="RefSeq" id="WP_338097848.1">
    <property type="nucleotide sequence ID" value="NZ_CP131061.1"/>
</dbReference>
<dbReference type="Proteomes" id="UP001304970">
    <property type="component" value="Chromosome"/>
</dbReference>
<keyword evidence="3" id="KW-1185">Reference proteome</keyword>
<evidence type="ECO:0000313" key="3">
    <source>
        <dbReference type="Proteomes" id="UP001304970"/>
    </source>
</evidence>
<evidence type="ECO:0000313" key="2">
    <source>
        <dbReference type="EMBL" id="WNY26321.1"/>
    </source>
</evidence>
<dbReference type="AlphaFoldDB" id="A0AA96V5M1"/>
<accession>A0AA96V5M1</accession>
<dbReference type="GeneID" id="89227476"/>
<dbReference type="EMBL" id="CP131061">
    <property type="protein sequence ID" value="WNY26321.1"/>
    <property type="molecule type" value="Genomic_DNA"/>
</dbReference>
<evidence type="ECO:0008006" key="4">
    <source>
        <dbReference type="Google" id="ProtNLM"/>
    </source>
</evidence>
<sequence length="138" mass="15304">MDLVNLDKEAAACSQKIVQKCGGNKDLENMITKSLGVLQEQGVYALILYLSSQKGIANNIKKELIELLVILKINNVKKTEDFPEKVLSDLDDLFLVRDLYEQTLIYARYGAKAAQSKKVEEGKPATKPEIPGAEHIQG</sequence>
<evidence type="ECO:0000256" key="1">
    <source>
        <dbReference type="SAM" id="MobiDB-lite"/>
    </source>
</evidence>
<feature type="compositionally biased region" description="Basic and acidic residues" evidence="1">
    <location>
        <begin position="117"/>
        <end position="126"/>
    </location>
</feature>
<reference evidence="2 3" key="1">
    <citation type="submission" date="2023-07" db="EMBL/GenBank/DDBJ databases">
        <title>Closed genome sequence of Methanosarcinaceae archaeon Am2.</title>
        <authorList>
            <person name="Poehlein A."/>
            <person name="Protasov E."/>
            <person name="Platt K."/>
            <person name="Reeh H."/>
            <person name="Daniel R."/>
            <person name="Brune A."/>
        </authorList>
    </citation>
    <scope>NUCLEOTIDE SEQUENCE [LARGE SCALE GENOMIC DNA]</scope>
    <source>
        <strain evidence="2 3">Am2</strain>
    </source>
</reference>
<feature type="region of interest" description="Disordered" evidence="1">
    <location>
        <begin position="115"/>
        <end position="138"/>
    </location>
</feature>